<name>A0A1V8MAS5_9GAMM</name>
<sequence length="560" mass="64117">MYQQYFNFNSPPFSIAPDPHFIFMSEHHQEGLALLLYGIKQGGGFVALTGEVGTGKTTLCHCLLEQLPENVNIALVLNPKLNTLELLATICDELQIEYDEEKQSLKHLIDRLNKHLLAAHANNRKTILMIDEAQNLSLDVLEQIRLLTNLETSKSKLLQIILVGQPELKHLLEKPELRQLNQRITARYHLPPLSYAETQTYISHRLTISGGQASLFNRAAVKKVYQLSKGIPRLINVICDRALLGAYADDQKTVTAKTVVQAAHENFYPSYSPITPFIKKVLTSVSILALLLIAVFFISKENNLKDSVYLLPFNNKIVQEQKQPLTSQAQNKHVNLPAGPIKTNKIIPSNEVKQTKPKDFKSVINQHNISFDIARPQLIRNFDKRLLNISNCNQLKKLGIECLFEQSNWENMIALDRPVMMEFSLSATKHVYALLVGLKGNDPVFQFDNEELSFPLKQVLAAWDGYYLLLWQPPSKNIKLIYPQQRSTAVLWLRKQLSVYMKTLTRSKQADHFDDELKMEVMKFQKRHKLSVDGIVGFRTFIQLQNKDSQNNYTMLRKNY</sequence>
<gene>
    <name evidence="2" type="ORF">AU255_11520</name>
</gene>
<feature type="domain" description="AAA+ ATPase" evidence="1">
    <location>
        <begin position="42"/>
        <end position="196"/>
    </location>
</feature>
<organism evidence="2 3">
    <name type="scientific">Methyloprofundus sedimenti</name>
    <dbReference type="NCBI Taxonomy" id="1420851"/>
    <lineage>
        <taxon>Bacteria</taxon>
        <taxon>Pseudomonadati</taxon>
        <taxon>Pseudomonadota</taxon>
        <taxon>Gammaproteobacteria</taxon>
        <taxon>Methylococcales</taxon>
        <taxon>Methylococcaceae</taxon>
        <taxon>Methyloprofundus</taxon>
    </lineage>
</organism>
<dbReference type="EMBL" id="LPUF01000001">
    <property type="protein sequence ID" value="OQK18413.1"/>
    <property type="molecule type" value="Genomic_DNA"/>
</dbReference>
<dbReference type="InterPro" id="IPR036365">
    <property type="entry name" value="PGBD-like_sf"/>
</dbReference>
<dbReference type="InterPro" id="IPR027417">
    <property type="entry name" value="P-loop_NTPase"/>
</dbReference>
<dbReference type="PANTHER" id="PTHR35894">
    <property type="entry name" value="GENERAL SECRETION PATHWAY PROTEIN A-RELATED"/>
    <property type="match status" value="1"/>
</dbReference>
<dbReference type="Proteomes" id="UP000191980">
    <property type="component" value="Unassembled WGS sequence"/>
</dbReference>
<dbReference type="Gene3D" id="1.10.101.10">
    <property type="entry name" value="PGBD-like superfamily/PGBD"/>
    <property type="match status" value="1"/>
</dbReference>
<comment type="caution">
    <text evidence="2">The sequence shown here is derived from an EMBL/GenBank/DDBJ whole genome shotgun (WGS) entry which is preliminary data.</text>
</comment>
<dbReference type="Gene3D" id="3.90.70.10">
    <property type="entry name" value="Cysteine proteinases"/>
    <property type="match status" value="1"/>
</dbReference>
<evidence type="ECO:0000313" key="2">
    <source>
        <dbReference type="EMBL" id="OQK18413.1"/>
    </source>
</evidence>
<dbReference type="Pfam" id="PF01471">
    <property type="entry name" value="PG_binding_1"/>
    <property type="match status" value="1"/>
</dbReference>
<keyword evidence="3" id="KW-1185">Reference proteome</keyword>
<dbReference type="GO" id="GO:0016887">
    <property type="term" value="F:ATP hydrolysis activity"/>
    <property type="evidence" value="ECO:0007669"/>
    <property type="project" value="InterPro"/>
</dbReference>
<dbReference type="InterPro" id="IPR036366">
    <property type="entry name" value="PGBDSf"/>
</dbReference>
<dbReference type="InterPro" id="IPR003593">
    <property type="entry name" value="AAA+_ATPase"/>
</dbReference>
<protein>
    <recommendedName>
        <fullName evidence="1">AAA+ ATPase domain-containing protein</fullName>
    </recommendedName>
</protein>
<proteinExistence type="predicted"/>
<dbReference type="Pfam" id="PF13401">
    <property type="entry name" value="AAA_22"/>
    <property type="match status" value="1"/>
</dbReference>
<dbReference type="SMART" id="SM00382">
    <property type="entry name" value="AAA"/>
    <property type="match status" value="1"/>
</dbReference>
<dbReference type="AlphaFoldDB" id="A0A1V8MAS5"/>
<evidence type="ECO:0000313" key="3">
    <source>
        <dbReference type="Proteomes" id="UP000191980"/>
    </source>
</evidence>
<dbReference type="Gene3D" id="3.40.50.300">
    <property type="entry name" value="P-loop containing nucleotide triphosphate hydrolases"/>
    <property type="match status" value="1"/>
</dbReference>
<evidence type="ECO:0000259" key="1">
    <source>
        <dbReference type="SMART" id="SM00382"/>
    </source>
</evidence>
<reference evidence="2 3" key="1">
    <citation type="submission" date="2015-12" db="EMBL/GenBank/DDBJ databases">
        <authorList>
            <person name="Shamseldin A."/>
            <person name="Moawad H."/>
            <person name="Abd El-Rahim W.M."/>
            <person name="Sadowsky M.J."/>
        </authorList>
    </citation>
    <scope>NUCLEOTIDE SEQUENCE [LARGE SCALE GENOMIC DNA]</scope>
    <source>
        <strain evidence="2 3">WF1</strain>
    </source>
</reference>
<dbReference type="OrthoDB" id="9780149at2"/>
<dbReference type="InterPro" id="IPR002477">
    <property type="entry name" value="Peptidoglycan-bd-like"/>
</dbReference>
<dbReference type="InterPro" id="IPR052026">
    <property type="entry name" value="ExeA_AAA_ATPase_DNA-bind"/>
</dbReference>
<accession>A0A1V8MAS5</accession>
<dbReference type="SUPFAM" id="SSF47090">
    <property type="entry name" value="PGBD-like"/>
    <property type="match status" value="1"/>
</dbReference>
<dbReference type="CDD" id="cd00009">
    <property type="entry name" value="AAA"/>
    <property type="match status" value="1"/>
</dbReference>
<dbReference type="STRING" id="1420851.AU255_11520"/>
<dbReference type="SUPFAM" id="SSF52540">
    <property type="entry name" value="P-loop containing nucleoside triphosphate hydrolases"/>
    <property type="match status" value="1"/>
</dbReference>
<dbReference type="InterPro" id="IPR049945">
    <property type="entry name" value="AAA_22"/>
</dbReference>
<dbReference type="PANTHER" id="PTHR35894:SF1">
    <property type="entry name" value="PHOSPHORIBULOKINASE _ URIDINE KINASE FAMILY"/>
    <property type="match status" value="1"/>
</dbReference>